<feature type="repeat" description="Hemopexin" evidence="1">
    <location>
        <begin position="13"/>
        <end position="55"/>
    </location>
</feature>
<gene>
    <name evidence="2" type="ORF">CHARACLAT_029370</name>
</gene>
<dbReference type="EMBL" id="JAHUTJ010012322">
    <property type="protein sequence ID" value="MED6269079.1"/>
    <property type="molecule type" value="Genomic_DNA"/>
</dbReference>
<accession>A0ABU7D522</accession>
<evidence type="ECO:0000313" key="2">
    <source>
        <dbReference type="EMBL" id="MED6269079.1"/>
    </source>
</evidence>
<keyword evidence="3" id="KW-1185">Reference proteome</keyword>
<evidence type="ECO:0000313" key="3">
    <source>
        <dbReference type="Proteomes" id="UP001352852"/>
    </source>
</evidence>
<dbReference type="Proteomes" id="UP001352852">
    <property type="component" value="Unassembled WGS sequence"/>
</dbReference>
<feature type="repeat" description="Hemopexin" evidence="1">
    <location>
        <begin position="56"/>
        <end position="103"/>
    </location>
</feature>
<sequence length="198" mass="22406">DESDHLERERCSRVHLDAITSDDDGDLYAFRGHHFIHIDNDTLTSNSIESTFKELHSEVDAVFSYQDHLYMIKDDHLYVYKVGEPHTHLDGYPKPVKEELGIEGPIDAAFVCQDHHIAHIIKGKDIYDVDMSATPRAPSNKRPISLLNKVDAAMCGPGGVKVIRGNHFYHFDSVMLFVASRALPEQHKVSLELFGCDH</sequence>
<evidence type="ECO:0008006" key="4">
    <source>
        <dbReference type="Google" id="ProtNLM"/>
    </source>
</evidence>
<proteinExistence type="predicted"/>
<comment type="caution">
    <text evidence="2">The sequence shown here is derived from an EMBL/GenBank/DDBJ whole genome shotgun (WGS) entry which is preliminary data.</text>
</comment>
<feature type="non-terminal residue" evidence="2">
    <location>
        <position position="1"/>
    </location>
</feature>
<dbReference type="SUPFAM" id="SSF50923">
    <property type="entry name" value="Hemopexin-like domain"/>
    <property type="match status" value="1"/>
</dbReference>
<organism evidence="2 3">
    <name type="scientific">Characodon lateralis</name>
    <dbReference type="NCBI Taxonomy" id="208331"/>
    <lineage>
        <taxon>Eukaryota</taxon>
        <taxon>Metazoa</taxon>
        <taxon>Chordata</taxon>
        <taxon>Craniata</taxon>
        <taxon>Vertebrata</taxon>
        <taxon>Euteleostomi</taxon>
        <taxon>Actinopterygii</taxon>
        <taxon>Neopterygii</taxon>
        <taxon>Teleostei</taxon>
        <taxon>Neoteleostei</taxon>
        <taxon>Acanthomorphata</taxon>
        <taxon>Ovalentaria</taxon>
        <taxon>Atherinomorphae</taxon>
        <taxon>Cyprinodontiformes</taxon>
        <taxon>Goodeidae</taxon>
        <taxon>Characodon</taxon>
    </lineage>
</organism>
<dbReference type="InterPro" id="IPR036375">
    <property type="entry name" value="Hemopexin-like_dom_sf"/>
</dbReference>
<dbReference type="InterPro" id="IPR018487">
    <property type="entry name" value="Hemopexin-like_repeat"/>
</dbReference>
<dbReference type="SMART" id="SM00120">
    <property type="entry name" value="HX"/>
    <property type="match status" value="2"/>
</dbReference>
<dbReference type="Gene3D" id="2.110.10.10">
    <property type="entry name" value="Hemopexin-like domain"/>
    <property type="match status" value="1"/>
</dbReference>
<dbReference type="PROSITE" id="PS51642">
    <property type="entry name" value="HEMOPEXIN_2"/>
    <property type="match status" value="2"/>
</dbReference>
<reference evidence="2 3" key="1">
    <citation type="submission" date="2021-06" db="EMBL/GenBank/DDBJ databases">
        <authorList>
            <person name="Palmer J.M."/>
        </authorList>
    </citation>
    <scope>NUCLEOTIDE SEQUENCE [LARGE SCALE GENOMIC DNA]</scope>
    <source>
        <strain evidence="2 3">CL_MEX2019</strain>
        <tissue evidence="2">Muscle</tissue>
    </source>
</reference>
<evidence type="ECO:0000256" key="1">
    <source>
        <dbReference type="PROSITE-ProRule" id="PRU01011"/>
    </source>
</evidence>
<protein>
    <recommendedName>
        <fullName evidence="4">Hemopexin</fullName>
    </recommendedName>
</protein>
<name>A0ABU7D522_9TELE</name>